<organism evidence="1 2">
    <name type="scientific">Arthrobacter glacialis</name>
    <dbReference type="NCBI Taxonomy" id="1664"/>
    <lineage>
        <taxon>Bacteria</taxon>
        <taxon>Bacillati</taxon>
        <taxon>Actinomycetota</taxon>
        <taxon>Actinomycetes</taxon>
        <taxon>Micrococcales</taxon>
        <taxon>Micrococcaceae</taxon>
        <taxon>Arthrobacter</taxon>
    </lineage>
</organism>
<gene>
    <name evidence="1" type="ORF">CVS27_16865</name>
</gene>
<evidence type="ECO:0000313" key="2">
    <source>
        <dbReference type="Proteomes" id="UP000237061"/>
    </source>
</evidence>
<proteinExistence type="predicted"/>
<keyword evidence="2" id="KW-1185">Reference proteome</keyword>
<comment type="caution">
    <text evidence="1">The sequence shown here is derived from an EMBL/GenBank/DDBJ whole genome shotgun (WGS) entry which is preliminary data.</text>
</comment>
<sequence length="104" mass="11719">MKMSEIKIEESWVRSTSAANQDLERIARRGRTLTLPPGLDDGEAVRAWILGFAPQQHSMDVTEKEREETASWEAGVTSASASSLWDLYLSYYPHRLKKPVVNLG</sequence>
<name>A0A2S3ZSE6_ARTGL</name>
<protein>
    <submittedName>
        <fullName evidence="1">Uncharacterized protein</fullName>
    </submittedName>
</protein>
<dbReference type="AlphaFoldDB" id="A0A2S3ZSE6"/>
<dbReference type="EMBL" id="PPXC01000016">
    <property type="protein sequence ID" value="POH72165.1"/>
    <property type="molecule type" value="Genomic_DNA"/>
</dbReference>
<dbReference type="Proteomes" id="UP000237061">
    <property type="component" value="Unassembled WGS sequence"/>
</dbReference>
<evidence type="ECO:0000313" key="1">
    <source>
        <dbReference type="EMBL" id="POH72165.1"/>
    </source>
</evidence>
<reference evidence="1 2" key="1">
    <citation type="submission" date="2018-01" db="EMBL/GenBank/DDBJ databases">
        <title>Arthrobacter sp. nov., from glaciers in China.</title>
        <authorList>
            <person name="Liu Q."/>
            <person name="Xin Y.-H."/>
        </authorList>
    </citation>
    <scope>NUCLEOTIDE SEQUENCE [LARGE SCALE GENOMIC DNA]</scope>
    <source>
        <strain evidence="1 2">HLT2-12-2</strain>
    </source>
</reference>
<accession>A0A2S3ZSE6</accession>